<reference evidence="7 8" key="1">
    <citation type="submission" date="2019-02" db="EMBL/GenBank/DDBJ databases">
        <title>Deep-cultivation of Planctomycetes and their phenomic and genomic characterization uncovers novel biology.</title>
        <authorList>
            <person name="Wiegand S."/>
            <person name="Jogler M."/>
            <person name="Boedeker C."/>
            <person name="Pinto D."/>
            <person name="Vollmers J."/>
            <person name="Rivas-Marin E."/>
            <person name="Kohn T."/>
            <person name="Peeters S.H."/>
            <person name="Heuer A."/>
            <person name="Rast P."/>
            <person name="Oberbeckmann S."/>
            <person name="Bunk B."/>
            <person name="Jeske O."/>
            <person name="Meyerdierks A."/>
            <person name="Storesund J.E."/>
            <person name="Kallscheuer N."/>
            <person name="Luecker S."/>
            <person name="Lage O.M."/>
            <person name="Pohl T."/>
            <person name="Merkel B.J."/>
            <person name="Hornburger P."/>
            <person name="Mueller R.-W."/>
            <person name="Bruemmer F."/>
            <person name="Labrenz M."/>
            <person name="Spormann A.M."/>
            <person name="Op den Camp H."/>
            <person name="Overmann J."/>
            <person name="Amann R."/>
            <person name="Jetten M.S.M."/>
            <person name="Mascher T."/>
            <person name="Medema M.H."/>
            <person name="Devos D.P."/>
            <person name="Kaster A.-K."/>
            <person name="Ovreas L."/>
            <person name="Rohde M."/>
            <person name="Galperin M.Y."/>
            <person name="Jogler C."/>
        </authorList>
    </citation>
    <scope>NUCLEOTIDE SEQUENCE [LARGE SCALE GENOMIC DNA]</scope>
    <source>
        <strain evidence="7 8">ETA_A1</strain>
    </source>
</reference>
<dbReference type="KEGG" id="uli:ETAA1_47070"/>
<dbReference type="OrthoDB" id="9780685at2"/>
<dbReference type="InterPro" id="IPR015424">
    <property type="entry name" value="PyrdxlP-dep_Trfase"/>
</dbReference>
<dbReference type="PIRSF" id="PIRSF001434">
    <property type="entry name" value="CGS"/>
    <property type="match status" value="1"/>
</dbReference>
<dbReference type="PROSITE" id="PS00868">
    <property type="entry name" value="CYS_MET_METAB_PP"/>
    <property type="match status" value="1"/>
</dbReference>
<dbReference type="EMBL" id="CP036273">
    <property type="protein sequence ID" value="QDU22721.1"/>
    <property type="molecule type" value="Genomic_DNA"/>
</dbReference>
<dbReference type="GO" id="GO:0030170">
    <property type="term" value="F:pyridoxal phosphate binding"/>
    <property type="evidence" value="ECO:0007669"/>
    <property type="project" value="InterPro"/>
</dbReference>
<dbReference type="EC" id="4.4.1.8" evidence="7"/>
<dbReference type="AlphaFoldDB" id="A0A517XYZ9"/>
<feature type="modified residue" description="N6-(pyridoxal phosphate)lysine" evidence="4">
    <location>
        <position position="203"/>
    </location>
</feature>
<comment type="similarity">
    <text evidence="2 5">Belongs to the trans-sulfuration enzymes family.</text>
</comment>
<keyword evidence="7" id="KW-0456">Lyase</keyword>
<dbReference type="RefSeq" id="WP_145242680.1">
    <property type="nucleotide sequence ID" value="NZ_CP036273.1"/>
</dbReference>
<dbReference type="FunFam" id="3.90.1150.10:FF:000008">
    <property type="entry name" value="Cystathionine gamma-synthase"/>
    <property type="match status" value="1"/>
</dbReference>
<evidence type="ECO:0000256" key="4">
    <source>
        <dbReference type="PIRSR" id="PIRSR001434-2"/>
    </source>
</evidence>
<dbReference type="GO" id="GO:0004123">
    <property type="term" value="F:cystathionine gamma-lyase activity"/>
    <property type="evidence" value="ECO:0007669"/>
    <property type="project" value="TreeGrafter"/>
</dbReference>
<evidence type="ECO:0000256" key="1">
    <source>
        <dbReference type="ARBA" id="ARBA00001933"/>
    </source>
</evidence>
<keyword evidence="3 4" id="KW-0663">Pyridoxal phosphate</keyword>
<dbReference type="PANTHER" id="PTHR11808">
    <property type="entry name" value="TRANS-SULFURATION ENZYME FAMILY MEMBER"/>
    <property type="match status" value="1"/>
</dbReference>
<evidence type="ECO:0000313" key="7">
    <source>
        <dbReference type="EMBL" id="QDU22721.1"/>
    </source>
</evidence>
<protein>
    <submittedName>
        <fullName evidence="7">Cystathionine beta-lyase</fullName>
        <ecNumber evidence="7">4.4.1.8</ecNumber>
    </submittedName>
</protein>
<dbReference type="PANTHER" id="PTHR11808:SF15">
    <property type="entry name" value="CYSTATHIONINE GAMMA-LYASE"/>
    <property type="match status" value="1"/>
</dbReference>
<sequence>MSSNHDGHGFSTRAIHAGQPADPTSGATVVPISVSSTFTQAAPGEHKGYDYARSGNPTRTALETCLAALEGGERGLAFASGLAATTAVLQSLLKPGDNVLAAADLYGGTFRLLERVFKPWGVTATYTDDPTPAGFASKFTPQTKMVWIETPTNPLLQILDIAALAELAHSRGALLVVDNTFASPYLQQPLALGADVVVHSTTKYLGGHSDVIGGAVVGPAKLLEPVKFFQNAAGGVPGPFDSYLVLRGIKTLAVRMDRHCANAAELAAWLTTQKGVAKVFYPGLPEHAGHAVAARQMRAFGGMISVRVAGGMDGARRFTTATKLFSLAESLGGVESLVNHPATMTHASIPKAVREARGVDDGLVRLSVGIEDVADLRADLAGALARVAG</sequence>
<dbReference type="CDD" id="cd00614">
    <property type="entry name" value="CGS_like"/>
    <property type="match status" value="1"/>
</dbReference>
<dbReference type="InterPro" id="IPR015421">
    <property type="entry name" value="PyrdxlP-dep_Trfase_major"/>
</dbReference>
<organism evidence="7 8">
    <name type="scientific">Urbifossiella limnaea</name>
    <dbReference type="NCBI Taxonomy" id="2528023"/>
    <lineage>
        <taxon>Bacteria</taxon>
        <taxon>Pseudomonadati</taxon>
        <taxon>Planctomycetota</taxon>
        <taxon>Planctomycetia</taxon>
        <taxon>Gemmatales</taxon>
        <taxon>Gemmataceae</taxon>
        <taxon>Urbifossiella</taxon>
    </lineage>
</organism>
<dbReference type="Gene3D" id="3.90.1150.10">
    <property type="entry name" value="Aspartate Aminotransferase, domain 1"/>
    <property type="match status" value="1"/>
</dbReference>
<proteinExistence type="inferred from homology"/>
<dbReference type="FunFam" id="3.40.640.10:FF:000009">
    <property type="entry name" value="Cystathionine gamma-synthase homolog"/>
    <property type="match status" value="1"/>
</dbReference>
<evidence type="ECO:0000256" key="6">
    <source>
        <dbReference type="SAM" id="MobiDB-lite"/>
    </source>
</evidence>
<dbReference type="Proteomes" id="UP000319576">
    <property type="component" value="Chromosome"/>
</dbReference>
<dbReference type="Pfam" id="PF01053">
    <property type="entry name" value="Cys_Met_Meta_PP"/>
    <property type="match status" value="1"/>
</dbReference>
<dbReference type="Gene3D" id="3.40.640.10">
    <property type="entry name" value="Type I PLP-dependent aspartate aminotransferase-like (Major domain)"/>
    <property type="match status" value="1"/>
</dbReference>
<dbReference type="InterPro" id="IPR000277">
    <property type="entry name" value="Cys/Met-Metab_PyrdxlP-dep_enz"/>
</dbReference>
<dbReference type="SUPFAM" id="SSF53383">
    <property type="entry name" value="PLP-dependent transferases"/>
    <property type="match status" value="1"/>
</dbReference>
<evidence type="ECO:0000256" key="5">
    <source>
        <dbReference type="RuleBase" id="RU362118"/>
    </source>
</evidence>
<evidence type="ECO:0000313" key="8">
    <source>
        <dbReference type="Proteomes" id="UP000319576"/>
    </source>
</evidence>
<dbReference type="GO" id="GO:0005737">
    <property type="term" value="C:cytoplasm"/>
    <property type="evidence" value="ECO:0007669"/>
    <property type="project" value="TreeGrafter"/>
</dbReference>
<dbReference type="InterPro" id="IPR054542">
    <property type="entry name" value="Cys_met_metab_PP"/>
</dbReference>
<dbReference type="InterPro" id="IPR015422">
    <property type="entry name" value="PyrdxlP-dep_Trfase_small"/>
</dbReference>
<dbReference type="GO" id="GO:0019343">
    <property type="term" value="P:cysteine biosynthetic process via cystathionine"/>
    <property type="evidence" value="ECO:0007669"/>
    <property type="project" value="TreeGrafter"/>
</dbReference>
<accession>A0A517XYZ9</accession>
<name>A0A517XYZ9_9BACT</name>
<evidence type="ECO:0000256" key="3">
    <source>
        <dbReference type="ARBA" id="ARBA00022898"/>
    </source>
</evidence>
<gene>
    <name evidence="7" type="primary">metC</name>
    <name evidence="7" type="ORF">ETAA1_47070</name>
</gene>
<evidence type="ECO:0000256" key="2">
    <source>
        <dbReference type="ARBA" id="ARBA00009077"/>
    </source>
</evidence>
<dbReference type="GO" id="GO:0003962">
    <property type="term" value="F:cystathionine gamma-synthase activity"/>
    <property type="evidence" value="ECO:0007669"/>
    <property type="project" value="TreeGrafter"/>
</dbReference>
<feature type="region of interest" description="Disordered" evidence="6">
    <location>
        <begin position="1"/>
        <end position="26"/>
    </location>
</feature>
<dbReference type="GO" id="GO:0019346">
    <property type="term" value="P:transsulfuration"/>
    <property type="evidence" value="ECO:0007669"/>
    <property type="project" value="InterPro"/>
</dbReference>
<dbReference type="NCBIfam" id="NF005871">
    <property type="entry name" value="PRK07811.1"/>
    <property type="match status" value="1"/>
</dbReference>
<comment type="cofactor">
    <cofactor evidence="1 5">
        <name>pyridoxal 5'-phosphate</name>
        <dbReference type="ChEBI" id="CHEBI:597326"/>
    </cofactor>
</comment>
<keyword evidence="8" id="KW-1185">Reference proteome</keyword>